<gene>
    <name evidence="2" type="ORF">B0H64DRAFT_430063</name>
</gene>
<name>A0AAE0LVD9_9PEZI</name>
<proteinExistence type="predicted"/>
<feature type="compositionally biased region" description="Polar residues" evidence="1">
    <location>
        <begin position="291"/>
        <end position="304"/>
    </location>
</feature>
<feature type="compositionally biased region" description="Low complexity" evidence="1">
    <location>
        <begin position="258"/>
        <end position="269"/>
    </location>
</feature>
<evidence type="ECO:0000313" key="3">
    <source>
        <dbReference type="Proteomes" id="UP001278766"/>
    </source>
</evidence>
<accession>A0AAE0LVD9</accession>
<dbReference type="RefSeq" id="XP_062662481.1">
    <property type="nucleotide sequence ID" value="XM_062805921.1"/>
</dbReference>
<dbReference type="AlphaFoldDB" id="A0AAE0LVD9"/>
<comment type="caution">
    <text evidence="2">The sequence shown here is derived from an EMBL/GenBank/DDBJ whole genome shotgun (WGS) entry which is preliminary data.</text>
</comment>
<keyword evidence="3" id="KW-1185">Reference proteome</keyword>
<protein>
    <submittedName>
        <fullName evidence="2">Uncharacterized protein</fullName>
    </submittedName>
</protein>
<reference evidence="2" key="1">
    <citation type="journal article" date="2023" name="Mol. Phylogenet. Evol.">
        <title>Genome-scale phylogeny and comparative genomics of the fungal order Sordariales.</title>
        <authorList>
            <person name="Hensen N."/>
            <person name="Bonometti L."/>
            <person name="Westerberg I."/>
            <person name="Brannstrom I.O."/>
            <person name="Guillou S."/>
            <person name="Cros-Aarteil S."/>
            <person name="Calhoun S."/>
            <person name="Haridas S."/>
            <person name="Kuo A."/>
            <person name="Mondo S."/>
            <person name="Pangilinan J."/>
            <person name="Riley R."/>
            <person name="LaButti K."/>
            <person name="Andreopoulos B."/>
            <person name="Lipzen A."/>
            <person name="Chen C."/>
            <person name="Yan M."/>
            <person name="Daum C."/>
            <person name="Ng V."/>
            <person name="Clum A."/>
            <person name="Steindorff A."/>
            <person name="Ohm R.A."/>
            <person name="Martin F."/>
            <person name="Silar P."/>
            <person name="Natvig D.O."/>
            <person name="Lalanne C."/>
            <person name="Gautier V."/>
            <person name="Ament-Velasquez S.L."/>
            <person name="Kruys A."/>
            <person name="Hutchinson M.I."/>
            <person name="Powell A.J."/>
            <person name="Barry K."/>
            <person name="Miller A.N."/>
            <person name="Grigoriev I.V."/>
            <person name="Debuchy R."/>
            <person name="Gladieux P."/>
            <person name="Hiltunen Thoren M."/>
            <person name="Johannesson H."/>
        </authorList>
    </citation>
    <scope>NUCLEOTIDE SEQUENCE</scope>
    <source>
        <strain evidence="2">CBS 168.71</strain>
    </source>
</reference>
<organism evidence="2 3">
    <name type="scientific">Chaetomium fimeti</name>
    <dbReference type="NCBI Taxonomy" id="1854472"/>
    <lineage>
        <taxon>Eukaryota</taxon>
        <taxon>Fungi</taxon>
        <taxon>Dikarya</taxon>
        <taxon>Ascomycota</taxon>
        <taxon>Pezizomycotina</taxon>
        <taxon>Sordariomycetes</taxon>
        <taxon>Sordariomycetidae</taxon>
        <taxon>Sordariales</taxon>
        <taxon>Chaetomiaceae</taxon>
        <taxon>Chaetomium</taxon>
    </lineage>
</organism>
<reference evidence="2" key="2">
    <citation type="submission" date="2023-06" db="EMBL/GenBank/DDBJ databases">
        <authorList>
            <consortium name="Lawrence Berkeley National Laboratory"/>
            <person name="Haridas S."/>
            <person name="Hensen N."/>
            <person name="Bonometti L."/>
            <person name="Westerberg I."/>
            <person name="Brannstrom I.O."/>
            <person name="Guillou S."/>
            <person name="Cros-Aarteil S."/>
            <person name="Calhoun S."/>
            <person name="Kuo A."/>
            <person name="Mondo S."/>
            <person name="Pangilinan J."/>
            <person name="Riley R."/>
            <person name="Labutti K."/>
            <person name="Andreopoulos B."/>
            <person name="Lipzen A."/>
            <person name="Chen C."/>
            <person name="Yanf M."/>
            <person name="Daum C."/>
            <person name="Ng V."/>
            <person name="Clum A."/>
            <person name="Steindorff A."/>
            <person name="Ohm R."/>
            <person name="Martin F."/>
            <person name="Silar P."/>
            <person name="Natvig D."/>
            <person name="Lalanne C."/>
            <person name="Gautier V."/>
            <person name="Ament-Velasquez S.L."/>
            <person name="Kruys A."/>
            <person name="Hutchinson M.I."/>
            <person name="Powell A.J."/>
            <person name="Barry K."/>
            <person name="Miller A.N."/>
            <person name="Grigoriev I.V."/>
            <person name="Debuchy R."/>
            <person name="Gladieux P."/>
            <person name="Thoren M.H."/>
            <person name="Johannesson H."/>
        </authorList>
    </citation>
    <scope>NUCLEOTIDE SEQUENCE</scope>
    <source>
        <strain evidence="2">CBS 168.71</strain>
    </source>
</reference>
<feature type="compositionally biased region" description="Basic and acidic residues" evidence="1">
    <location>
        <begin position="75"/>
        <end position="128"/>
    </location>
</feature>
<feature type="region of interest" description="Disordered" evidence="1">
    <location>
        <begin position="75"/>
        <end position="373"/>
    </location>
</feature>
<dbReference type="Proteomes" id="UP001278766">
    <property type="component" value="Unassembled WGS sequence"/>
</dbReference>
<evidence type="ECO:0000313" key="2">
    <source>
        <dbReference type="EMBL" id="KAK3298967.1"/>
    </source>
</evidence>
<dbReference type="EMBL" id="JAUEPN010000002">
    <property type="protein sequence ID" value="KAK3298967.1"/>
    <property type="molecule type" value="Genomic_DNA"/>
</dbReference>
<feature type="compositionally biased region" description="Polar residues" evidence="1">
    <location>
        <begin position="142"/>
        <end position="155"/>
    </location>
</feature>
<feature type="compositionally biased region" description="Low complexity" evidence="1">
    <location>
        <begin position="229"/>
        <end position="249"/>
    </location>
</feature>
<evidence type="ECO:0000256" key="1">
    <source>
        <dbReference type="SAM" id="MobiDB-lite"/>
    </source>
</evidence>
<dbReference type="GeneID" id="87842869"/>
<sequence length="409" mass="45291">MCHRDICHYKCGHAYEGKVRRCQSYYEMRAEETPTLCMIFRRKTMDCKDLMSVNQDIATVCSVTCAKRLLNTQKSRENELRQREKQLKEREMASAREYEQNKKAEEEALRRQRVERVERARRERENGRHTQGAPAQQRMPFQPTTSRAGNSISRSNARHLGPGQTGALDDPRVRVQASRQHAQSVARRNPTLPATKQRPKVEPFYAPPVPPKDTSWRPQHPNMVPAPLTVGTRTPTRTTGPPPTTTTTAPKRKPVYPNNNNNSSSSRSSAPAAQTRPAGPINPTHHINPMHQLSPTHKVNQTYRPSPMHRPNPGHNKPCPAVPVPNRLVKNNPAPSSSSSGGRRLVVTRAGADSSKTRSAPAAGVTPTGGPVKKKSWLKKLVGGAGSCESAEWVSADAVRVERGSVVGL</sequence>